<dbReference type="EMBL" id="GG745341">
    <property type="protein sequence ID" value="KNE62999.1"/>
    <property type="molecule type" value="Genomic_DNA"/>
</dbReference>
<accession>A0A0L0SKU4</accession>
<feature type="compositionally biased region" description="Pro residues" evidence="1">
    <location>
        <begin position="54"/>
        <end position="72"/>
    </location>
</feature>
<evidence type="ECO:0000313" key="2">
    <source>
        <dbReference type="EMBL" id="KNE62999.1"/>
    </source>
</evidence>
<gene>
    <name evidence="2" type="ORF">AMAG_08171</name>
</gene>
<organism evidence="2 3">
    <name type="scientific">Allomyces macrogynus (strain ATCC 38327)</name>
    <name type="common">Allomyces javanicus var. macrogynus</name>
    <dbReference type="NCBI Taxonomy" id="578462"/>
    <lineage>
        <taxon>Eukaryota</taxon>
        <taxon>Fungi</taxon>
        <taxon>Fungi incertae sedis</taxon>
        <taxon>Blastocladiomycota</taxon>
        <taxon>Blastocladiomycetes</taxon>
        <taxon>Blastocladiales</taxon>
        <taxon>Blastocladiaceae</taxon>
        <taxon>Allomyces</taxon>
    </lineage>
</organism>
<sequence length="226" mass="23733">MRPTSKRPRPASTVMSRSHATMRVLSTAKLTVIALAALFWLITNIAMVVADPAAAPPAPSQPAPPSGIPPTWNPQRATRDSIFAPFPATFTLLARASDEVGSITLATNGSATVITAPPATAIHIASTAAQVVLDAVAAKPLTTAAVTWTYWTPSQESTLGRLELMAAAATRKKGANAARQVWVVKSATEDLPASRLRVEQVSLPKGEEGVGLVPVGTVEMRRKKQS</sequence>
<keyword evidence="3" id="KW-1185">Reference proteome</keyword>
<dbReference type="Proteomes" id="UP000054350">
    <property type="component" value="Unassembled WGS sequence"/>
</dbReference>
<feature type="region of interest" description="Disordered" evidence="1">
    <location>
        <begin position="53"/>
        <end position="74"/>
    </location>
</feature>
<protein>
    <submittedName>
        <fullName evidence="2">Uncharacterized protein</fullName>
    </submittedName>
</protein>
<dbReference type="AlphaFoldDB" id="A0A0L0SKU4"/>
<reference evidence="3" key="2">
    <citation type="submission" date="2009-11" db="EMBL/GenBank/DDBJ databases">
        <title>The Genome Sequence of Allomyces macrogynus strain ATCC 38327.</title>
        <authorList>
            <consortium name="The Broad Institute Genome Sequencing Platform"/>
            <person name="Russ C."/>
            <person name="Cuomo C."/>
            <person name="Shea T."/>
            <person name="Young S.K."/>
            <person name="Zeng Q."/>
            <person name="Koehrsen M."/>
            <person name="Haas B."/>
            <person name="Borodovsky M."/>
            <person name="Guigo R."/>
            <person name="Alvarado L."/>
            <person name="Berlin A."/>
            <person name="Borenstein D."/>
            <person name="Chen Z."/>
            <person name="Engels R."/>
            <person name="Freedman E."/>
            <person name="Gellesch M."/>
            <person name="Goldberg J."/>
            <person name="Griggs A."/>
            <person name="Gujja S."/>
            <person name="Heiman D."/>
            <person name="Hepburn T."/>
            <person name="Howarth C."/>
            <person name="Jen D."/>
            <person name="Larson L."/>
            <person name="Lewis B."/>
            <person name="Mehta T."/>
            <person name="Park D."/>
            <person name="Pearson M."/>
            <person name="Roberts A."/>
            <person name="Saif S."/>
            <person name="Shenoy N."/>
            <person name="Sisk P."/>
            <person name="Stolte C."/>
            <person name="Sykes S."/>
            <person name="Walk T."/>
            <person name="White J."/>
            <person name="Yandava C."/>
            <person name="Burger G."/>
            <person name="Gray M.W."/>
            <person name="Holland P.W.H."/>
            <person name="King N."/>
            <person name="Lang F.B.F."/>
            <person name="Roger A.J."/>
            <person name="Ruiz-Trillo I."/>
            <person name="Lander E."/>
            <person name="Nusbaum C."/>
        </authorList>
    </citation>
    <scope>NUCLEOTIDE SEQUENCE [LARGE SCALE GENOMIC DNA]</scope>
    <source>
        <strain evidence="3">ATCC 38327</strain>
    </source>
</reference>
<reference evidence="2 3" key="1">
    <citation type="submission" date="2009-11" db="EMBL/GenBank/DDBJ databases">
        <title>Annotation of Allomyces macrogynus ATCC 38327.</title>
        <authorList>
            <consortium name="The Broad Institute Genome Sequencing Platform"/>
            <person name="Russ C."/>
            <person name="Cuomo C."/>
            <person name="Burger G."/>
            <person name="Gray M.W."/>
            <person name="Holland P.W.H."/>
            <person name="King N."/>
            <person name="Lang F.B.F."/>
            <person name="Roger A.J."/>
            <person name="Ruiz-Trillo I."/>
            <person name="Young S.K."/>
            <person name="Zeng Q."/>
            <person name="Gargeya S."/>
            <person name="Fitzgerald M."/>
            <person name="Haas B."/>
            <person name="Abouelleil A."/>
            <person name="Alvarado L."/>
            <person name="Arachchi H.M."/>
            <person name="Berlin A."/>
            <person name="Chapman S.B."/>
            <person name="Gearin G."/>
            <person name="Goldberg J."/>
            <person name="Griggs A."/>
            <person name="Gujja S."/>
            <person name="Hansen M."/>
            <person name="Heiman D."/>
            <person name="Howarth C."/>
            <person name="Larimer J."/>
            <person name="Lui A."/>
            <person name="MacDonald P.J.P."/>
            <person name="McCowen C."/>
            <person name="Montmayeur A."/>
            <person name="Murphy C."/>
            <person name="Neiman D."/>
            <person name="Pearson M."/>
            <person name="Priest M."/>
            <person name="Roberts A."/>
            <person name="Saif S."/>
            <person name="Shea T."/>
            <person name="Sisk P."/>
            <person name="Stolte C."/>
            <person name="Sykes S."/>
            <person name="Wortman J."/>
            <person name="Nusbaum C."/>
            <person name="Birren B."/>
        </authorList>
    </citation>
    <scope>NUCLEOTIDE SEQUENCE [LARGE SCALE GENOMIC DNA]</scope>
    <source>
        <strain evidence="2 3">ATCC 38327</strain>
    </source>
</reference>
<evidence type="ECO:0000256" key="1">
    <source>
        <dbReference type="SAM" id="MobiDB-lite"/>
    </source>
</evidence>
<name>A0A0L0SKU4_ALLM3</name>
<dbReference type="OrthoDB" id="10493249at2759"/>
<dbReference type="VEuPathDB" id="FungiDB:AMAG_08171"/>
<evidence type="ECO:0000313" key="3">
    <source>
        <dbReference type="Proteomes" id="UP000054350"/>
    </source>
</evidence>
<proteinExistence type="predicted"/>